<keyword evidence="1 4" id="KW-0328">Glycosyltransferase</keyword>
<comment type="pathway">
    <text evidence="4">tRNA modification; tRNA-queuosine biosynthesis.</text>
</comment>
<evidence type="ECO:0000256" key="4">
    <source>
        <dbReference type="HAMAP-Rule" id="MF_00168"/>
    </source>
</evidence>
<dbReference type="InterPro" id="IPR002616">
    <property type="entry name" value="tRNA_ribo_trans-like"/>
</dbReference>
<feature type="binding site" evidence="4">
    <location>
        <position position="148"/>
    </location>
    <ligand>
        <name>substrate</name>
    </ligand>
</feature>
<evidence type="ECO:0000256" key="3">
    <source>
        <dbReference type="ARBA" id="ARBA00022694"/>
    </source>
</evidence>
<dbReference type="EC" id="2.4.2.29" evidence="4"/>
<dbReference type="SUPFAM" id="SSF51713">
    <property type="entry name" value="tRNA-guanine transglycosylase"/>
    <property type="match status" value="1"/>
</dbReference>
<feature type="binding site" evidence="4">
    <location>
        <position position="195"/>
    </location>
    <ligand>
        <name>substrate</name>
    </ligand>
</feature>
<keyword evidence="7" id="KW-1185">Reference proteome</keyword>
<evidence type="ECO:0000256" key="1">
    <source>
        <dbReference type="ARBA" id="ARBA00022676"/>
    </source>
</evidence>
<feature type="region of interest" description="RNA binding; important for wobble base 34 recognition" evidence="4">
    <location>
        <begin position="277"/>
        <end position="281"/>
    </location>
</feature>
<comment type="caution">
    <text evidence="4">Lacks conserved residue(s) required for the propagation of feature annotation.</text>
</comment>
<evidence type="ECO:0000313" key="7">
    <source>
        <dbReference type="Proteomes" id="UP000615687"/>
    </source>
</evidence>
<dbReference type="PANTHER" id="PTHR46499:SF1">
    <property type="entry name" value="QUEUINE TRNA-RIBOSYLTRANSFERASE"/>
    <property type="match status" value="1"/>
</dbReference>
<sequence length="381" mass="42262">MSAKPFSFKLLKTDGMARRGEIETPHGIVSTPAFMPVGTQATVKAMYPGQVRETGADVVLGNTYHLMLRPTAERVARLGGLHTFMNWPHTILTDSGGFQVMSLAQLRKLDEDGVRFQSHIDGAKYHLTPERSVEIQGLLGSDIQMQLDECIKLPSPREEVERAMELSLRWAERSRRQFETMGGPEKGQGLYGIVQGGDVPDLRVRSAEELSKMPFEGYSVGGLAVGEPQDVMLRMLDITTPVMPVDKPRYLMGVGAPDDLLESVKRGIDQFDCVMPTRAGRHGLAYTRFGKVNLKNARHMDDPRPLDAETDCPASSVYSRAYLHHLVRAGEGLAAMILTWNNLAYYQSLMKGMRDAIETGTFDDFYQKTKADLARGDIAAL</sequence>
<keyword evidence="3 4" id="KW-0819">tRNA processing</keyword>
<evidence type="ECO:0000313" key="6">
    <source>
        <dbReference type="EMBL" id="MBD8876005.1"/>
    </source>
</evidence>
<dbReference type="EMBL" id="JACYXJ010000002">
    <property type="protein sequence ID" value="MBD8876005.1"/>
    <property type="molecule type" value="Genomic_DNA"/>
</dbReference>
<evidence type="ECO:0000259" key="5">
    <source>
        <dbReference type="Pfam" id="PF01702"/>
    </source>
</evidence>
<proteinExistence type="inferred from homology"/>
<dbReference type="Pfam" id="PF01702">
    <property type="entry name" value="TGT"/>
    <property type="match status" value="1"/>
</dbReference>
<dbReference type="InterPro" id="IPR050076">
    <property type="entry name" value="ArchSynthase1/Queuine_TRR"/>
</dbReference>
<feature type="region of interest" description="RNA binding" evidence="4">
    <location>
        <begin position="253"/>
        <end position="259"/>
    </location>
</feature>
<protein>
    <recommendedName>
        <fullName evidence="4">Queuine tRNA-ribosyltransferase</fullName>
        <ecNumber evidence="4">2.4.2.29</ecNumber>
    </recommendedName>
    <alternativeName>
        <fullName evidence="4">Guanine insertion enzyme</fullName>
    </alternativeName>
    <alternativeName>
        <fullName evidence="4">tRNA-guanine transglycosylase</fullName>
    </alternativeName>
</protein>
<dbReference type="GO" id="GO:0016757">
    <property type="term" value="F:glycosyltransferase activity"/>
    <property type="evidence" value="ECO:0007669"/>
    <property type="project" value="UniProtKB-KW"/>
</dbReference>
<feature type="domain" description="tRNA-guanine(15) transglycosylase-like" evidence="5">
    <location>
        <begin position="15"/>
        <end position="371"/>
    </location>
</feature>
<comment type="function">
    <text evidence="4">Catalyzes the base-exchange of a guanine (G) residue with the queuine precursor 7-aminomethyl-7-deazaguanine (PreQ1) at position 34 (anticodon wobble position) in tRNAs with GU(N) anticodons (tRNA-Asp, -Asn, -His and -Tyr). Catalysis occurs through a double-displacement mechanism. The nucleophile active site attacks the C1' of nucleotide 34 to detach the guanine base from the RNA, forming a covalent enzyme-RNA intermediate. The proton acceptor active site deprotonates the incoming PreQ1, allowing a nucleophilic attack on the C1' of the ribose to form the product. After dissociation, two additional enzymatic reactions on the tRNA convert PreQ1 to queuine (Q), resulting in the hypermodified nucleoside queuosine (7-(((4,5-cis-dihydroxy-2-cyclopenten-1-yl)amino)methyl)-7-deazaguanosine).</text>
</comment>
<evidence type="ECO:0000256" key="2">
    <source>
        <dbReference type="ARBA" id="ARBA00022679"/>
    </source>
</evidence>
<dbReference type="PANTHER" id="PTHR46499">
    <property type="entry name" value="QUEUINE TRNA-RIBOSYLTRANSFERASE"/>
    <property type="match status" value="1"/>
</dbReference>
<accession>A0ABR9CAA2</accession>
<name>A0ABR9CAA2_9HYPH</name>
<feature type="active site" description="Nucleophile" evidence="4">
    <location>
        <position position="272"/>
    </location>
</feature>
<dbReference type="RefSeq" id="WP_192108455.1">
    <property type="nucleotide sequence ID" value="NZ_JACYXJ010000002.1"/>
</dbReference>
<dbReference type="Gene3D" id="3.20.20.105">
    <property type="entry name" value="Queuine tRNA-ribosyltransferase-like"/>
    <property type="match status" value="1"/>
</dbReference>
<dbReference type="NCBIfam" id="TIGR00449">
    <property type="entry name" value="tgt_general"/>
    <property type="match status" value="1"/>
</dbReference>
<comment type="caution">
    <text evidence="6">The sequence shown here is derived from an EMBL/GenBank/DDBJ whole genome shotgun (WGS) entry which is preliminary data.</text>
</comment>
<reference evidence="6 7" key="1">
    <citation type="submission" date="2020-09" db="EMBL/GenBank/DDBJ databases">
        <title>The genome sequence of type strain Labrenzia polysiphoniae KACC 19711.</title>
        <authorList>
            <person name="Liu Y."/>
        </authorList>
    </citation>
    <scope>NUCLEOTIDE SEQUENCE [LARGE SCALE GENOMIC DNA]</scope>
    <source>
        <strain evidence="6 7">KACC 19711</strain>
    </source>
</reference>
<comment type="subunit">
    <text evidence="4">Homodimer. Within each dimer, one monomer is responsible for RNA recognition and catalysis, while the other monomer binds to the replacement base PreQ1.</text>
</comment>
<organism evidence="6 7">
    <name type="scientific">Roseibium polysiphoniae</name>
    <dbReference type="NCBI Taxonomy" id="2571221"/>
    <lineage>
        <taxon>Bacteria</taxon>
        <taxon>Pseudomonadati</taxon>
        <taxon>Pseudomonadota</taxon>
        <taxon>Alphaproteobacteria</taxon>
        <taxon>Hyphomicrobiales</taxon>
        <taxon>Stappiaceae</taxon>
        <taxon>Roseibium</taxon>
    </lineage>
</organism>
<keyword evidence="2 4" id="KW-0808">Transferase</keyword>
<dbReference type="Proteomes" id="UP000615687">
    <property type="component" value="Unassembled WGS sequence"/>
</dbReference>
<keyword evidence="4" id="KW-0671">Queuosine biosynthesis</keyword>
<dbReference type="InterPro" id="IPR036511">
    <property type="entry name" value="TGT-like_sf"/>
</dbReference>
<comment type="similarity">
    <text evidence="4">Belongs to the queuine tRNA-ribosyltransferase family.</text>
</comment>
<dbReference type="InterPro" id="IPR004803">
    <property type="entry name" value="TGT"/>
</dbReference>
<comment type="catalytic activity">
    <reaction evidence="4">
        <text>7-aminomethyl-7-carbaguanine + guanosine(34) in tRNA = 7-aminomethyl-7-carbaguanosine(34) in tRNA + guanine</text>
        <dbReference type="Rhea" id="RHEA:24104"/>
        <dbReference type="Rhea" id="RHEA-COMP:10341"/>
        <dbReference type="Rhea" id="RHEA-COMP:10342"/>
        <dbReference type="ChEBI" id="CHEBI:16235"/>
        <dbReference type="ChEBI" id="CHEBI:58703"/>
        <dbReference type="ChEBI" id="CHEBI:74269"/>
        <dbReference type="ChEBI" id="CHEBI:82833"/>
        <dbReference type="EC" id="2.4.2.29"/>
    </reaction>
</comment>
<gene>
    <name evidence="4 6" type="primary">tgt</name>
    <name evidence="6" type="ORF">IG617_06885</name>
</gene>
<dbReference type="HAMAP" id="MF_00168">
    <property type="entry name" value="Q_tRNA_Tgt"/>
    <property type="match status" value="1"/>
</dbReference>
<feature type="active site" description="Proton acceptor" evidence="4">
    <location>
        <position position="94"/>
    </location>
</feature>
<feature type="binding site" evidence="4">
    <location>
        <position position="222"/>
    </location>
    <ligand>
        <name>substrate</name>
    </ligand>
</feature>
<dbReference type="NCBIfam" id="TIGR00430">
    <property type="entry name" value="Q_tRNA_tgt"/>
    <property type="match status" value="1"/>
</dbReference>
<feature type="binding site" evidence="4">
    <location>
        <begin position="94"/>
        <end position="98"/>
    </location>
    <ligand>
        <name>substrate</name>
    </ligand>
</feature>